<sequence length="109" mass="12656">MVKPCFVFWVAYQYSDSEVRKQSKTSSENMHHDLHALLSFYIKMLSFILLSSSHLSSLLCKQESFLFLPCSYSTLIFAQIYPKPCNSNPTKSLLLFLILANIPYPFYRS</sequence>
<keyword evidence="2" id="KW-1185">Reference proteome</keyword>
<gene>
    <name evidence="1" type="ORF">GOODEAATRI_025930</name>
</gene>
<proteinExistence type="predicted"/>
<dbReference type="Proteomes" id="UP001476798">
    <property type="component" value="Unassembled WGS sequence"/>
</dbReference>
<reference evidence="1 2" key="1">
    <citation type="submission" date="2021-06" db="EMBL/GenBank/DDBJ databases">
        <authorList>
            <person name="Palmer J.M."/>
        </authorList>
    </citation>
    <scope>NUCLEOTIDE SEQUENCE [LARGE SCALE GENOMIC DNA]</scope>
    <source>
        <strain evidence="1 2">GA_2019</strain>
        <tissue evidence="1">Muscle</tissue>
    </source>
</reference>
<organism evidence="1 2">
    <name type="scientific">Goodea atripinnis</name>
    <dbReference type="NCBI Taxonomy" id="208336"/>
    <lineage>
        <taxon>Eukaryota</taxon>
        <taxon>Metazoa</taxon>
        <taxon>Chordata</taxon>
        <taxon>Craniata</taxon>
        <taxon>Vertebrata</taxon>
        <taxon>Euteleostomi</taxon>
        <taxon>Actinopterygii</taxon>
        <taxon>Neopterygii</taxon>
        <taxon>Teleostei</taxon>
        <taxon>Neoteleostei</taxon>
        <taxon>Acanthomorphata</taxon>
        <taxon>Ovalentaria</taxon>
        <taxon>Atherinomorphae</taxon>
        <taxon>Cyprinodontiformes</taxon>
        <taxon>Goodeidae</taxon>
        <taxon>Goodea</taxon>
    </lineage>
</organism>
<dbReference type="EMBL" id="JAHRIO010093087">
    <property type="protein sequence ID" value="MEQ2189500.1"/>
    <property type="molecule type" value="Genomic_DNA"/>
</dbReference>
<name>A0ABV0Q136_9TELE</name>
<comment type="caution">
    <text evidence="1">The sequence shown here is derived from an EMBL/GenBank/DDBJ whole genome shotgun (WGS) entry which is preliminary data.</text>
</comment>
<protein>
    <submittedName>
        <fullName evidence="1">Uncharacterized protein</fullName>
    </submittedName>
</protein>
<evidence type="ECO:0000313" key="1">
    <source>
        <dbReference type="EMBL" id="MEQ2189500.1"/>
    </source>
</evidence>
<accession>A0ABV0Q136</accession>
<evidence type="ECO:0000313" key="2">
    <source>
        <dbReference type="Proteomes" id="UP001476798"/>
    </source>
</evidence>